<feature type="chain" id="PRO_5047464390" evidence="1">
    <location>
        <begin position="24"/>
        <end position="383"/>
    </location>
</feature>
<evidence type="ECO:0000313" key="4">
    <source>
        <dbReference type="Proteomes" id="UP001623660"/>
    </source>
</evidence>
<dbReference type="Proteomes" id="UP001623660">
    <property type="component" value="Unassembled WGS sequence"/>
</dbReference>
<dbReference type="EMBL" id="JBJHZX010000045">
    <property type="protein sequence ID" value="MFL0198035.1"/>
    <property type="molecule type" value="Genomic_DNA"/>
</dbReference>
<reference evidence="3 4" key="1">
    <citation type="submission" date="2024-11" db="EMBL/GenBank/DDBJ databases">
        <authorList>
            <person name="Heng Y.C."/>
            <person name="Lim A.C.H."/>
            <person name="Lee J.K.Y."/>
            <person name="Kittelmann S."/>
        </authorList>
    </citation>
    <scope>NUCLEOTIDE SEQUENCE [LARGE SCALE GENOMIC DNA]</scope>
    <source>
        <strain evidence="3 4">WILCCON 0269</strain>
    </source>
</reference>
<feature type="signal peptide" evidence="1">
    <location>
        <begin position="1"/>
        <end position="23"/>
    </location>
</feature>
<evidence type="ECO:0000259" key="2">
    <source>
        <dbReference type="Pfam" id="PF13529"/>
    </source>
</evidence>
<keyword evidence="4" id="KW-1185">Reference proteome</keyword>
<name>A0ABW8SQ07_9CLOT</name>
<keyword evidence="1" id="KW-0732">Signal</keyword>
<dbReference type="InterPro" id="IPR039564">
    <property type="entry name" value="Peptidase_C39-like"/>
</dbReference>
<dbReference type="Gene3D" id="3.90.70.10">
    <property type="entry name" value="Cysteine proteinases"/>
    <property type="match status" value="1"/>
</dbReference>
<organism evidence="3 4">
    <name type="scientific">Candidatus Clostridium eludens</name>
    <dbReference type="NCBI Taxonomy" id="3381663"/>
    <lineage>
        <taxon>Bacteria</taxon>
        <taxon>Bacillati</taxon>
        <taxon>Bacillota</taxon>
        <taxon>Clostridia</taxon>
        <taxon>Eubacteriales</taxon>
        <taxon>Clostridiaceae</taxon>
        <taxon>Clostridium</taxon>
    </lineage>
</organism>
<sequence>MRKVIKRLLVPVLSMAVIMSVNSFLTPVQAVSSTDTSDLSAIETIAKNAPQFMLGSDKKQWSSVTVVNSRPLYDFSNKLIAYSLDLESNIDNEKAFVIVSTNEEDGPILEFATGTDSPYDKEKDNDQSNIYDGLGGYYSHNLSTGKYHDLTCNVDLDDTNVKNYKSYDENKQYVSKNPNLAKKNRLNLSQKSQTANSPSTSTASITPAATPSMITNILNVPDYRWYDGCTPTSAAMVLKYDFSTNSALAKIPTNNFIAQLGAAMKTSSTGNTYPPDAPSALVDVMKSYGVTISSTIDFGPTFQKAMNSINANQPFILDVVGSLETAPSYPTGFGTHSMAACGYTIVNGTTDYVIVHDTGVDGIVLCDYNSSALGTSSFIYVVY</sequence>
<gene>
    <name evidence="3" type="ORF">ACJDU8_21075</name>
</gene>
<protein>
    <submittedName>
        <fullName evidence="3">C39 family peptidase</fullName>
    </submittedName>
</protein>
<comment type="caution">
    <text evidence="3">The sequence shown here is derived from an EMBL/GenBank/DDBJ whole genome shotgun (WGS) entry which is preliminary data.</text>
</comment>
<dbReference type="RefSeq" id="WP_406794145.1">
    <property type="nucleotide sequence ID" value="NZ_JBJHZX010000045.1"/>
</dbReference>
<dbReference type="Pfam" id="PF13529">
    <property type="entry name" value="Peptidase_C39_2"/>
    <property type="match status" value="1"/>
</dbReference>
<accession>A0ABW8SQ07</accession>
<evidence type="ECO:0000256" key="1">
    <source>
        <dbReference type="SAM" id="SignalP"/>
    </source>
</evidence>
<evidence type="ECO:0000313" key="3">
    <source>
        <dbReference type="EMBL" id="MFL0198035.1"/>
    </source>
</evidence>
<proteinExistence type="predicted"/>
<feature type="domain" description="Peptidase C39-like" evidence="2">
    <location>
        <begin position="218"/>
        <end position="358"/>
    </location>
</feature>